<dbReference type="Proteomes" id="UP000609346">
    <property type="component" value="Unassembled WGS sequence"/>
</dbReference>
<keyword evidence="3" id="KW-1185">Reference proteome</keyword>
<sequence>MPALNLKRQSAVILIQLLLSSLLLPVLIYLISGPILEDGSIPTASAIVLSIYATLLTASHVVGMKLMSRHYISLAIFILASIAADGAVMLAGMNVYGTQVVEFLFKL</sequence>
<feature type="transmembrane region" description="Helical" evidence="1">
    <location>
        <begin position="43"/>
        <end position="62"/>
    </location>
</feature>
<feature type="transmembrane region" description="Helical" evidence="1">
    <location>
        <begin position="74"/>
        <end position="97"/>
    </location>
</feature>
<reference evidence="2 3" key="1">
    <citation type="submission" date="2020-09" db="EMBL/GenBank/DDBJ databases">
        <title>Paenibacillus sp. strain PR3 16S rRNA gene Genome sequencing and assembly.</title>
        <authorList>
            <person name="Kim J."/>
        </authorList>
    </citation>
    <scope>NUCLEOTIDE SEQUENCE [LARGE SCALE GENOMIC DNA]</scope>
    <source>
        <strain evidence="2 3">PR3</strain>
    </source>
</reference>
<proteinExistence type="predicted"/>
<keyword evidence="1" id="KW-1133">Transmembrane helix</keyword>
<gene>
    <name evidence="2" type="ORF">H8B09_18225</name>
</gene>
<dbReference type="EMBL" id="JACXZA010000004">
    <property type="protein sequence ID" value="MBD3920708.1"/>
    <property type="molecule type" value="Genomic_DNA"/>
</dbReference>
<feature type="transmembrane region" description="Helical" evidence="1">
    <location>
        <begin position="12"/>
        <end position="31"/>
    </location>
</feature>
<evidence type="ECO:0000313" key="2">
    <source>
        <dbReference type="EMBL" id="MBD3920708.1"/>
    </source>
</evidence>
<evidence type="ECO:0000313" key="3">
    <source>
        <dbReference type="Proteomes" id="UP000609346"/>
    </source>
</evidence>
<accession>A0ABR8MXL2</accession>
<evidence type="ECO:0000256" key="1">
    <source>
        <dbReference type="SAM" id="Phobius"/>
    </source>
</evidence>
<protein>
    <submittedName>
        <fullName evidence="2">Uncharacterized protein</fullName>
    </submittedName>
</protein>
<keyword evidence="1" id="KW-0472">Membrane</keyword>
<name>A0ABR8MXL2_9BACL</name>
<organism evidence="2 3">
    <name type="scientific">Paenibacillus terricola</name>
    <dbReference type="NCBI Taxonomy" id="2763503"/>
    <lineage>
        <taxon>Bacteria</taxon>
        <taxon>Bacillati</taxon>
        <taxon>Bacillota</taxon>
        <taxon>Bacilli</taxon>
        <taxon>Bacillales</taxon>
        <taxon>Paenibacillaceae</taxon>
        <taxon>Paenibacillus</taxon>
    </lineage>
</organism>
<dbReference type="RefSeq" id="WP_191204984.1">
    <property type="nucleotide sequence ID" value="NZ_JACXZA010000004.1"/>
</dbReference>
<keyword evidence="1" id="KW-0812">Transmembrane</keyword>
<comment type="caution">
    <text evidence="2">The sequence shown here is derived from an EMBL/GenBank/DDBJ whole genome shotgun (WGS) entry which is preliminary data.</text>
</comment>